<dbReference type="SUPFAM" id="SSF103473">
    <property type="entry name" value="MFS general substrate transporter"/>
    <property type="match status" value="1"/>
</dbReference>
<keyword evidence="3 5" id="KW-1133">Transmembrane helix</keyword>
<dbReference type="AlphaFoldDB" id="F6FQC5"/>
<protein>
    <submittedName>
        <fullName evidence="7">Major facilitator superfamily MFS_1</fullName>
    </submittedName>
</protein>
<dbReference type="Gene3D" id="1.20.1250.20">
    <property type="entry name" value="MFS general substrate transporter like domains"/>
    <property type="match status" value="1"/>
</dbReference>
<dbReference type="PANTHER" id="PTHR23531">
    <property type="entry name" value="QUINOLENE RESISTANCE PROTEIN NORA"/>
    <property type="match status" value="1"/>
</dbReference>
<feature type="transmembrane region" description="Helical" evidence="5">
    <location>
        <begin position="295"/>
        <end position="319"/>
    </location>
</feature>
<dbReference type="Proteomes" id="UP000009236">
    <property type="component" value="Chromosome"/>
</dbReference>
<accession>F6FQC5</accession>
<sequence length="386" mass="38374">MPAREPLLTSAFVRLSLADLAWFTAAGVAILALPLYVTGPVGSDKAGAGLAFGAFAVSALALRPVAGHLTDRWGRAPLMVGGGLLAVVCFALTAHASTLLVVVALRLLLGVAEAAFFVAALAALADLAPESRRGEALSYNSLGLYLGITLGPPLGELLIRLTGFGGAWYAAAGLALGAAVVAGSIGETRPEGRPAGAPRPIAWFHRPAVPPSLGFLASVVAMGGFLAYAALHAGELGMTNVSLPLLVYGSVVVVGRVAFARLVDRVPALPLAVAALVTIAAGLLLAVLVPTPVALVGGAVLLGAGVTFSTPAFFSAVFATATPDERGAASATASIALDLGLGIGPMVLGLVAEAGGTSRAFGVAAGVALAGAAWTWSLREPRAATS</sequence>
<evidence type="ECO:0000256" key="5">
    <source>
        <dbReference type="SAM" id="Phobius"/>
    </source>
</evidence>
<feature type="transmembrane region" description="Helical" evidence="5">
    <location>
        <begin position="48"/>
        <end position="66"/>
    </location>
</feature>
<keyword evidence="2 5" id="KW-0812">Transmembrane</keyword>
<feature type="transmembrane region" description="Helical" evidence="5">
    <location>
        <begin position="331"/>
        <end position="352"/>
    </location>
</feature>
<dbReference type="EMBL" id="CP002810">
    <property type="protein sequence ID" value="AEG43800.1"/>
    <property type="molecule type" value="Genomic_DNA"/>
</dbReference>
<comment type="subcellular location">
    <subcellularLocation>
        <location evidence="1">Cell membrane</location>
        <topology evidence="1">Multi-pass membrane protein</topology>
    </subcellularLocation>
</comment>
<organism evidence="8">
    <name type="scientific">Isoptericola variabilis (strain 225)</name>
    <dbReference type="NCBI Taxonomy" id="743718"/>
    <lineage>
        <taxon>Bacteria</taxon>
        <taxon>Bacillati</taxon>
        <taxon>Actinomycetota</taxon>
        <taxon>Actinomycetes</taxon>
        <taxon>Micrococcales</taxon>
        <taxon>Promicromonosporaceae</taxon>
        <taxon>Isoptericola</taxon>
    </lineage>
</organism>
<keyword evidence="8" id="KW-1185">Reference proteome</keyword>
<feature type="transmembrane region" description="Helical" evidence="5">
    <location>
        <begin position="167"/>
        <end position="186"/>
    </location>
</feature>
<dbReference type="InterPro" id="IPR011701">
    <property type="entry name" value="MFS"/>
</dbReference>
<dbReference type="RefSeq" id="WP_013838192.1">
    <property type="nucleotide sequence ID" value="NC_015588.1"/>
</dbReference>
<evidence type="ECO:0000256" key="1">
    <source>
        <dbReference type="ARBA" id="ARBA00004651"/>
    </source>
</evidence>
<evidence type="ECO:0000256" key="4">
    <source>
        <dbReference type="ARBA" id="ARBA00023136"/>
    </source>
</evidence>
<dbReference type="InterPro" id="IPR036259">
    <property type="entry name" value="MFS_trans_sf"/>
</dbReference>
<feature type="transmembrane region" description="Helical" evidence="5">
    <location>
        <begin position="12"/>
        <end position="36"/>
    </location>
</feature>
<proteinExistence type="predicted"/>
<gene>
    <name evidence="7" type="ordered locus">Isova_1017</name>
</gene>
<feature type="transmembrane region" description="Helical" evidence="5">
    <location>
        <begin position="137"/>
        <end position="155"/>
    </location>
</feature>
<dbReference type="HOGENOM" id="CLU_001265_10_13_11"/>
<dbReference type="eggNOG" id="COG2814">
    <property type="taxonomic scope" value="Bacteria"/>
</dbReference>
<dbReference type="PROSITE" id="PS50850">
    <property type="entry name" value="MFS"/>
    <property type="match status" value="1"/>
</dbReference>
<feature type="transmembrane region" description="Helical" evidence="5">
    <location>
        <begin position="358"/>
        <end position="378"/>
    </location>
</feature>
<dbReference type="InterPro" id="IPR052714">
    <property type="entry name" value="MFS_Exporter"/>
</dbReference>
<dbReference type="Pfam" id="PF07690">
    <property type="entry name" value="MFS_1"/>
    <property type="match status" value="1"/>
</dbReference>
<dbReference type="PANTHER" id="PTHR23531:SF1">
    <property type="entry name" value="QUINOLENE RESISTANCE PROTEIN NORA"/>
    <property type="match status" value="1"/>
</dbReference>
<name>F6FQC5_ISOV2</name>
<reference evidence="7 8" key="1">
    <citation type="submission" date="2011-05" db="EMBL/GenBank/DDBJ databases">
        <title>Complete sequence of Isoptericola variabilis 225.</title>
        <authorList>
            <consortium name="US DOE Joint Genome Institute"/>
            <person name="Lucas S."/>
            <person name="Han J."/>
            <person name="Lapidus A."/>
            <person name="Cheng J.-F."/>
            <person name="Goodwin L."/>
            <person name="Pitluck S."/>
            <person name="Peters L."/>
            <person name="Mikhailova N."/>
            <person name="Zeytun A."/>
            <person name="Han C."/>
            <person name="Tapia R."/>
            <person name="Land M."/>
            <person name="Hauser L."/>
            <person name="Kyrpides N."/>
            <person name="Ivanova N."/>
            <person name="Pagani I."/>
            <person name="Siebers A."/>
            <person name="Allgaier M."/>
            <person name="Thelen M."/>
            <person name="Hugenholtz P."/>
            <person name="Gladden J."/>
            <person name="Woyke T."/>
        </authorList>
    </citation>
    <scope>NUCLEOTIDE SEQUENCE [LARGE SCALE GENOMIC DNA]</scope>
    <source>
        <strain evidence="8">225</strain>
    </source>
</reference>
<evidence type="ECO:0000313" key="8">
    <source>
        <dbReference type="Proteomes" id="UP000009236"/>
    </source>
</evidence>
<evidence type="ECO:0000313" key="7">
    <source>
        <dbReference type="EMBL" id="AEG43800.1"/>
    </source>
</evidence>
<feature type="transmembrane region" description="Helical" evidence="5">
    <location>
        <begin position="103"/>
        <end position="125"/>
    </location>
</feature>
<dbReference type="KEGG" id="iva:Isova_1017"/>
<feature type="transmembrane region" description="Helical" evidence="5">
    <location>
        <begin position="78"/>
        <end position="97"/>
    </location>
</feature>
<dbReference type="InterPro" id="IPR020846">
    <property type="entry name" value="MFS_dom"/>
</dbReference>
<feature type="transmembrane region" description="Helical" evidence="5">
    <location>
        <begin position="207"/>
        <end position="229"/>
    </location>
</feature>
<evidence type="ECO:0000256" key="2">
    <source>
        <dbReference type="ARBA" id="ARBA00022692"/>
    </source>
</evidence>
<dbReference type="GO" id="GO:0022857">
    <property type="term" value="F:transmembrane transporter activity"/>
    <property type="evidence" value="ECO:0007669"/>
    <property type="project" value="InterPro"/>
</dbReference>
<evidence type="ECO:0000259" key="6">
    <source>
        <dbReference type="PROSITE" id="PS50850"/>
    </source>
</evidence>
<keyword evidence="4 5" id="KW-0472">Membrane</keyword>
<feature type="transmembrane region" description="Helical" evidence="5">
    <location>
        <begin position="241"/>
        <end position="259"/>
    </location>
</feature>
<feature type="domain" description="Major facilitator superfamily (MFS) profile" evidence="6">
    <location>
        <begin position="11"/>
        <end position="383"/>
    </location>
</feature>
<evidence type="ECO:0000256" key="3">
    <source>
        <dbReference type="ARBA" id="ARBA00022989"/>
    </source>
</evidence>
<feature type="transmembrane region" description="Helical" evidence="5">
    <location>
        <begin position="271"/>
        <end position="289"/>
    </location>
</feature>
<dbReference type="GO" id="GO:0005886">
    <property type="term" value="C:plasma membrane"/>
    <property type="evidence" value="ECO:0007669"/>
    <property type="project" value="UniProtKB-SubCell"/>
</dbReference>